<dbReference type="EMBL" id="CAEZZA010000006">
    <property type="protein sequence ID" value="CAB4736855.1"/>
    <property type="molecule type" value="Genomic_DNA"/>
</dbReference>
<dbReference type="SUPFAM" id="SSF48452">
    <property type="entry name" value="TPR-like"/>
    <property type="match status" value="1"/>
</dbReference>
<dbReference type="Gene3D" id="1.25.40.10">
    <property type="entry name" value="Tetratricopeptide repeat domain"/>
    <property type="match status" value="1"/>
</dbReference>
<gene>
    <name evidence="1" type="ORF">UFOPK2310_01369</name>
    <name evidence="2" type="ORF">UFOPK2809_00085</name>
    <name evidence="3" type="ORF">UFOPK3425_00093</name>
    <name evidence="4" type="ORF">UFOPK4092_00162</name>
</gene>
<dbReference type="AlphaFoldDB" id="A0A6J6N9F0"/>
<proteinExistence type="predicted"/>
<reference evidence="1" key="1">
    <citation type="submission" date="2020-05" db="EMBL/GenBank/DDBJ databases">
        <authorList>
            <person name="Chiriac C."/>
            <person name="Salcher M."/>
            <person name="Ghai R."/>
            <person name="Kavagutti S V."/>
        </authorList>
    </citation>
    <scope>NUCLEOTIDE SEQUENCE</scope>
</reference>
<evidence type="ECO:0000313" key="3">
    <source>
        <dbReference type="EMBL" id="CAB4859742.1"/>
    </source>
</evidence>
<dbReference type="EMBL" id="CAEZWW010000199">
    <property type="protein sequence ID" value="CAB4683281.1"/>
    <property type="molecule type" value="Genomic_DNA"/>
</dbReference>
<organism evidence="1">
    <name type="scientific">freshwater metagenome</name>
    <dbReference type="NCBI Taxonomy" id="449393"/>
    <lineage>
        <taxon>unclassified sequences</taxon>
        <taxon>metagenomes</taxon>
        <taxon>ecological metagenomes</taxon>
    </lineage>
</organism>
<evidence type="ECO:0000313" key="1">
    <source>
        <dbReference type="EMBL" id="CAB4683281.1"/>
    </source>
</evidence>
<sequence length="220" mass="23563">MLLELRTLPDGLAEIVARHLVAADLAMAADDVELAMAHIEAARRRAGRVAAVREAAGVAAYKAGKFPEAISELRTARRMTGSNAFIPMIADCERGLGRPQKALDLIKTTNTKTLDDETRAELLIVGAGARADLGQIEAAVVTLQVPELTKLRPGTARARLQYAYSDFLAQVGRTTEAWEWMERAAASDIDGATDAAERCEEFAGIAFTEEIGSPADPAND</sequence>
<evidence type="ECO:0000313" key="4">
    <source>
        <dbReference type="EMBL" id="CAB5006758.1"/>
    </source>
</evidence>
<dbReference type="EMBL" id="CAFBPJ010000009">
    <property type="protein sequence ID" value="CAB5006758.1"/>
    <property type="molecule type" value="Genomic_DNA"/>
</dbReference>
<dbReference type="EMBL" id="CAFBLV010000007">
    <property type="protein sequence ID" value="CAB4859742.1"/>
    <property type="molecule type" value="Genomic_DNA"/>
</dbReference>
<accession>A0A6J6N9F0</accession>
<evidence type="ECO:0000313" key="2">
    <source>
        <dbReference type="EMBL" id="CAB4736855.1"/>
    </source>
</evidence>
<dbReference type="InterPro" id="IPR011990">
    <property type="entry name" value="TPR-like_helical_dom_sf"/>
</dbReference>
<name>A0A6J6N9F0_9ZZZZ</name>
<protein>
    <submittedName>
        <fullName evidence="1">Unannotated protein</fullName>
    </submittedName>
</protein>